<gene>
    <name evidence="2" type="ORF">JIN87_08990</name>
</gene>
<feature type="chain" id="PRO_5036681730" description="DUF3313 domain-containing protein" evidence="1">
    <location>
        <begin position="26"/>
        <end position="250"/>
    </location>
</feature>
<keyword evidence="3" id="KW-1185">Reference proteome</keyword>
<reference evidence="2" key="1">
    <citation type="submission" date="2021-01" db="EMBL/GenBank/DDBJ databases">
        <title>Modified the classification status of verrucomicrobia.</title>
        <authorList>
            <person name="Feng X."/>
        </authorList>
    </citation>
    <scope>NUCLEOTIDE SEQUENCE</scope>
    <source>
        <strain evidence="2">KCTC 13126</strain>
    </source>
</reference>
<evidence type="ECO:0000313" key="3">
    <source>
        <dbReference type="Proteomes" id="UP000617628"/>
    </source>
</evidence>
<keyword evidence="1" id="KW-0732">Signal</keyword>
<feature type="signal peptide" evidence="1">
    <location>
        <begin position="1"/>
        <end position="25"/>
    </location>
</feature>
<dbReference type="Proteomes" id="UP000617628">
    <property type="component" value="Unassembled WGS sequence"/>
</dbReference>
<comment type="caution">
    <text evidence="2">The sequence shown here is derived from an EMBL/GenBank/DDBJ whole genome shotgun (WGS) entry which is preliminary data.</text>
</comment>
<evidence type="ECO:0008006" key="4">
    <source>
        <dbReference type="Google" id="ProtNLM"/>
    </source>
</evidence>
<dbReference type="RefSeq" id="WP_234033314.1">
    <property type="nucleotide sequence ID" value="NZ_JAENIL010000014.1"/>
</dbReference>
<name>A0A934RV37_9BACT</name>
<proteinExistence type="predicted"/>
<sequence>MNKMRFIKKFRSAAICLCVAFLLQACNTTYEMQVDAIKNPYPIDPEADSYVLVPRDPSVDTSDLRYQETANWIRTALSAKGMYEALDPLEADMVIEVDYGMEPPRQEVRIVEVPEYRTVQGPGRYVTQSVRDPKTGKVTTYTVYVPGRRTTELIGYSQQAQTIIINEKYMVLTAKQNTLAESGDAAAEELWSVTVKNEDDSTDLREYLPIMASAATDYIGEDTETAKTVRLKSDDEVVDFVKKGILKENL</sequence>
<dbReference type="EMBL" id="JAENIL010000014">
    <property type="protein sequence ID" value="MBK1877001.1"/>
    <property type="molecule type" value="Genomic_DNA"/>
</dbReference>
<evidence type="ECO:0000256" key="1">
    <source>
        <dbReference type="SAM" id="SignalP"/>
    </source>
</evidence>
<organism evidence="2 3">
    <name type="scientific">Pelagicoccus mobilis</name>
    <dbReference type="NCBI Taxonomy" id="415221"/>
    <lineage>
        <taxon>Bacteria</taxon>
        <taxon>Pseudomonadati</taxon>
        <taxon>Verrucomicrobiota</taxon>
        <taxon>Opitutia</taxon>
        <taxon>Puniceicoccales</taxon>
        <taxon>Pelagicoccaceae</taxon>
        <taxon>Pelagicoccus</taxon>
    </lineage>
</organism>
<dbReference type="PROSITE" id="PS51257">
    <property type="entry name" value="PROKAR_LIPOPROTEIN"/>
    <property type="match status" value="1"/>
</dbReference>
<dbReference type="AlphaFoldDB" id="A0A934RV37"/>
<protein>
    <recommendedName>
        <fullName evidence="4">DUF3313 domain-containing protein</fullName>
    </recommendedName>
</protein>
<accession>A0A934RV37</accession>
<evidence type="ECO:0000313" key="2">
    <source>
        <dbReference type="EMBL" id="MBK1877001.1"/>
    </source>
</evidence>